<keyword evidence="1" id="KW-0472">Membrane</keyword>
<comment type="caution">
    <text evidence="2">The sequence shown here is derived from an EMBL/GenBank/DDBJ whole genome shotgun (WGS) entry which is preliminary data.</text>
</comment>
<dbReference type="AlphaFoldDB" id="A0A0R1MB42"/>
<keyword evidence="3" id="KW-1185">Reference proteome</keyword>
<organism evidence="2 3">
    <name type="scientific">Liquorilactobacillus oeni DSM 19972</name>
    <dbReference type="NCBI Taxonomy" id="1423777"/>
    <lineage>
        <taxon>Bacteria</taxon>
        <taxon>Bacillati</taxon>
        <taxon>Bacillota</taxon>
        <taxon>Bacilli</taxon>
        <taxon>Lactobacillales</taxon>
        <taxon>Lactobacillaceae</taxon>
        <taxon>Liquorilactobacillus</taxon>
    </lineage>
</organism>
<reference evidence="2 3" key="1">
    <citation type="journal article" date="2015" name="Genome Announc.">
        <title>Expanding the biotechnology potential of lactobacilli through comparative genomics of 213 strains and associated genera.</title>
        <authorList>
            <person name="Sun Z."/>
            <person name="Harris H.M."/>
            <person name="McCann A."/>
            <person name="Guo C."/>
            <person name="Argimon S."/>
            <person name="Zhang W."/>
            <person name="Yang X."/>
            <person name="Jeffery I.B."/>
            <person name="Cooney J.C."/>
            <person name="Kagawa T.F."/>
            <person name="Liu W."/>
            <person name="Song Y."/>
            <person name="Salvetti E."/>
            <person name="Wrobel A."/>
            <person name="Rasinkangas P."/>
            <person name="Parkhill J."/>
            <person name="Rea M.C."/>
            <person name="O'Sullivan O."/>
            <person name="Ritari J."/>
            <person name="Douillard F.P."/>
            <person name="Paul Ross R."/>
            <person name="Yang R."/>
            <person name="Briner A.E."/>
            <person name="Felis G.E."/>
            <person name="de Vos W.M."/>
            <person name="Barrangou R."/>
            <person name="Klaenhammer T.R."/>
            <person name="Caufield P.W."/>
            <person name="Cui Y."/>
            <person name="Zhang H."/>
            <person name="O'Toole P.W."/>
        </authorList>
    </citation>
    <scope>NUCLEOTIDE SEQUENCE [LARGE SCALE GENOMIC DNA]</scope>
    <source>
        <strain evidence="2 3">DSM 19972</strain>
    </source>
</reference>
<dbReference type="EMBL" id="AZEH01000025">
    <property type="protein sequence ID" value="KRL05343.1"/>
    <property type="molecule type" value="Genomic_DNA"/>
</dbReference>
<keyword evidence="1" id="KW-0812">Transmembrane</keyword>
<sequence length="51" mass="5390">MLSIAGNYPLTKLTISTNSSIILLGLMVVGIEMGACIPTFSSLAQSNFKQD</sequence>
<name>A0A0R1MB42_9LACO</name>
<dbReference type="Proteomes" id="UP000051686">
    <property type="component" value="Unassembled WGS sequence"/>
</dbReference>
<feature type="transmembrane region" description="Helical" evidence="1">
    <location>
        <begin position="20"/>
        <end position="40"/>
    </location>
</feature>
<protein>
    <submittedName>
        <fullName evidence="2">Uncharacterized protein</fullName>
    </submittedName>
</protein>
<evidence type="ECO:0000256" key="1">
    <source>
        <dbReference type="SAM" id="Phobius"/>
    </source>
</evidence>
<keyword evidence="1" id="KW-1133">Transmembrane helix</keyword>
<evidence type="ECO:0000313" key="2">
    <source>
        <dbReference type="EMBL" id="KRL05343.1"/>
    </source>
</evidence>
<proteinExistence type="predicted"/>
<evidence type="ECO:0000313" key="3">
    <source>
        <dbReference type="Proteomes" id="UP000051686"/>
    </source>
</evidence>
<dbReference type="PATRIC" id="fig|1423777.3.peg.761"/>
<accession>A0A0R1MB42</accession>
<gene>
    <name evidence="2" type="ORF">FD46_GL000736</name>
</gene>